<dbReference type="CDD" id="cd05566">
    <property type="entry name" value="PTS_IIB_galactitol"/>
    <property type="match status" value="1"/>
</dbReference>
<keyword evidence="1" id="KW-0808">Transferase</keyword>
<protein>
    <submittedName>
        <fullName evidence="3">PTS sugar transporter subunit IIB</fullName>
    </submittedName>
</protein>
<evidence type="ECO:0000256" key="1">
    <source>
        <dbReference type="ARBA" id="ARBA00022679"/>
    </source>
</evidence>
<keyword evidence="3" id="KW-0813">Transport</keyword>
<reference evidence="3" key="2">
    <citation type="submission" date="2021-04" db="EMBL/GenBank/DDBJ databases">
        <authorList>
            <person name="Gilroy R."/>
        </authorList>
    </citation>
    <scope>NUCLEOTIDE SEQUENCE</scope>
    <source>
        <strain evidence="3">ChiSjej3B21-8574</strain>
    </source>
</reference>
<dbReference type="AlphaFoldDB" id="A0A9D2PJP5"/>
<organism evidence="3 4">
    <name type="scientific">Candidatus Anaerostipes avistercoris</name>
    <dbReference type="NCBI Taxonomy" id="2838462"/>
    <lineage>
        <taxon>Bacteria</taxon>
        <taxon>Bacillati</taxon>
        <taxon>Bacillota</taxon>
        <taxon>Clostridia</taxon>
        <taxon>Lachnospirales</taxon>
        <taxon>Lachnospiraceae</taxon>
        <taxon>Anaerostipes</taxon>
    </lineage>
</organism>
<dbReference type="Gene3D" id="3.40.50.2300">
    <property type="match status" value="1"/>
</dbReference>
<dbReference type="Pfam" id="PF02302">
    <property type="entry name" value="PTS_IIB"/>
    <property type="match status" value="1"/>
</dbReference>
<dbReference type="GO" id="GO:0008982">
    <property type="term" value="F:protein-N(PI)-phosphohistidine-sugar phosphotransferase activity"/>
    <property type="evidence" value="ECO:0007669"/>
    <property type="project" value="InterPro"/>
</dbReference>
<feature type="domain" description="PTS EIIB type-2" evidence="2">
    <location>
        <begin position="6"/>
        <end position="101"/>
    </location>
</feature>
<sequence length="101" mass="10614">MAKSAVKVLVACGSGVATSTIAKDAVSKIAEDAGVPVKLFKATLAEVPAKQNDVDVVLTTANYRKPLDKPHMSVFGLVSGVNEGKVKADLTELLKKVYNED</sequence>
<evidence type="ECO:0000313" key="3">
    <source>
        <dbReference type="EMBL" id="HJC50828.1"/>
    </source>
</evidence>
<dbReference type="GO" id="GO:0009401">
    <property type="term" value="P:phosphoenolpyruvate-dependent sugar phosphotransferase system"/>
    <property type="evidence" value="ECO:0007669"/>
    <property type="project" value="InterPro"/>
</dbReference>
<gene>
    <name evidence="3" type="ORF">H9754_09725</name>
</gene>
<dbReference type="EMBL" id="DWWD01000038">
    <property type="protein sequence ID" value="HJC50828.1"/>
    <property type="molecule type" value="Genomic_DNA"/>
</dbReference>
<dbReference type="InterPro" id="IPR013011">
    <property type="entry name" value="PTS_EIIB_2"/>
</dbReference>
<keyword evidence="3" id="KW-0762">Sugar transport</keyword>
<comment type="caution">
    <text evidence="3">The sequence shown here is derived from an EMBL/GenBank/DDBJ whole genome shotgun (WGS) entry which is preliminary data.</text>
</comment>
<name>A0A9D2PJP5_9FIRM</name>
<dbReference type="PROSITE" id="PS51099">
    <property type="entry name" value="PTS_EIIB_TYPE_2"/>
    <property type="match status" value="1"/>
</dbReference>
<dbReference type="InterPro" id="IPR003501">
    <property type="entry name" value="PTS_EIIB_2/3"/>
</dbReference>
<evidence type="ECO:0000313" key="4">
    <source>
        <dbReference type="Proteomes" id="UP000823904"/>
    </source>
</evidence>
<dbReference type="InterPro" id="IPR036095">
    <property type="entry name" value="PTS_EIIB-like_sf"/>
</dbReference>
<evidence type="ECO:0000259" key="2">
    <source>
        <dbReference type="PROSITE" id="PS51099"/>
    </source>
</evidence>
<dbReference type="Proteomes" id="UP000823904">
    <property type="component" value="Unassembled WGS sequence"/>
</dbReference>
<dbReference type="SUPFAM" id="SSF52794">
    <property type="entry name" value="PTS system IIB component-like"/>
    <property type="match status" value="1"/>
</dbReference>
<proteinExistence type="predicted"/>
<reference evidence="3" key="1">
    <citation type="journal article" date="2021" name="PeerJ">
        <title>Extensive microbial diversity within the chicken gut microbiome revealed by metagenomics and culture.</title>
        <authorList>
            <person name="Gilroy R."/>
            <person name="Ravi A."/>
            <person name="Getino M."/>
            <person name="Pursley I."/>
            <person name="Horton D.L."/>
            <person name="Alikhan N.F."/>
            <person name="Baker D."/>
            <person name="Gharbi K."/>
            <person name="Hall N."/>
            <person name="Watson M."/>
            <person name="Adriaenssens E.M."/>
            <person name="Foster-Nyarko E."/>
            <person name="Jarju S."/>
            <person name="Secka A."/>
            <person name="Antonio M."/>
            <person name="Oren A."/>
            <person name="Chaudhuri R.R."/>
            <person name="La Ragione R."/>
            <person name="Hildebrand F."/>
            <person name="Pallen M.J."/>
        </authorList>
    </citation>
    <scope>NUCLEOTIDE SEQUENCE</scope>
    <source>
        <strain evidence="3">ChiSjej3B21-8574</strain>
    </source>
</reference>
<accession>A0A9D2PJP5</accession>